<comment type="similarity">
    <text evidence="1">Belongs to the Smg family.</text>
</comment>
<dbReference type="KEGG" id="moz:MoryE10_29980"/>
<organism evidence="2 3">
    <name type="scientific">Methylogaea oryzae</name>
    <dbReference type="NCBI Taxonomy" id="1295382"/>
    <lineage>
        <taxon>Bacteria</taxon>
        <taxon>Pseudomonadati</taxon>
        <taxon>Pseudomonadota</taxon>
        <taxon>Gammaproteobacteria</taxon>
        <taxon>Methylococcales</taxon>
        <taxon>Methylococcaceae</taxon>
        <taxon>Methylogaea</taxon>
    </lineage>
</organism>
<dbReference type="RefSeq" id="WP_054773444.1">
    <property type="nucleotide sequence ID" value="NZ_AP019782.1"/>
</dbReference>
<dbReference type="PANTHER" id="PTHR38692:SF1">
    <property type="entry name" value="PROTEIN SMG"/>
    <property type="match status" value="1"/>
</dbReference>
<keyword evidence="3" id="KW-1185">Reference proteome</keyword>
<dbReference type="Proteomes" id="UP000824988">
    <property type="component" value="Chromosome"/>
</dbReference>
<dbReference type="EMBL" id="AP019782">
    <property type="protein sequence ID" value="BBL72392.1"/>
    <property type="molecule type" value="Genomic_DNA"/>
</dbReference>
<evidence type="ECO:0000256" key="1">
    <source>
        <dbReference type="HAMAP-Rule" id="MF_00598"/>
    </source>
</evidence>
<proteinExistence type="inferred from homology"/>
<dbReference type="Pfam" id="PF04361">
    <property type="entry name" value="DUF494"/>
    <property type="match status" value="1"/>
</dbReference>
<dbReference type="PANTHER" id="PTHR38692">
    <property type="entry name" value="PROTEIN SMG"/>
    <property type="match status" value="1"/>
</dbReference>
<gene>
    <name evidence="1 2" type="primary">smg</name>
    <name evidence="2" type="ORF">MoryE10_29980</name>
</gene>
<name>A0A8D4VSE3_9GAMM</name>
<evidence type="ECO:0000313" key="2">
    <source>
        <dbReference type="EMBL" id="BBL72392.1"/>
    </source>
</evidence>
<accession>A0A8D4VSE3</accession>
<dbReference type="AlphaFoldDB" id="A0A8D4VSE3"/>
<dbReference type="InterPro" id="IPR007456">
    <property type="entry name" value="Smg"/>
</dbReference>
<dbReference type="HAMAP" id="MF_00598">
    <property type="entry name" value="Smg"/>
    <property type="match status" value="1"/>
</dbReference>
<evidence type="ECO:0000313" key="3">
    <source>
        <dbReference type="Proteomes" id="UP000824988"/>
    </source>
</evidence>
<sequence>MKENVFDVLIYLFENYIEDDANLVSDPDEIRNELLEAGFPQAEISKAFAWLESLAEQQTVNTNATACRIYSTEELSRLDVECRGYLLFLEQCGILSATNRELVIDRLMALEEDNITLDDLKWVVLLVLFSQPNEEVAFARMEDLVYGNIPQRWH</sequence>
<protein>
    <recommendedName>
        <fullName evidence="1">Protein Smg homolog</fullName>
    </recommendedName>
</protein>
<reference evidence="2" key="1">
    <citation type="submission" date="2019-06" db="EMBL/GenBank/DDBJ databases">
        <title>Complete genome sequence of Methylogaea oryzae strain JCM16910.</title>
        <authorList>
            <person name="Asakawa S."/>
        </authorList>
    </citation>
    <scope>NUCLEOTIDE SEQUENCE</scope>
    <source>
        <strain evidence="2">E10</strain>
    </source>
</reference>